<gene>
    <name evidence="5" type="primary">LOC106117961</name>
</gene>
<reference evidence="5" key="1">
    <citation type="submission" date="2025-08" db="UniProtKB">
        <authorList>
            <consortium name="RefSeq"/>
        </authorList>
    </citation>
    <scope>IDENTIFICATION</scope>
</reference>
<keyword evidence="2" id="KW-0378">Hydrolase</keyword>
<feature type="domain" description="CN hydrolase" evidence="4">
    <location>
        <begin position="44"/>
        <end position="304"/>
    </location>
</feature>
<feature type="transmembrane region" description="Helical" evidence="3">
    <location>
        <begin position="12"/>
        <end position="34"/>
    </location>
</feature>
<evidence type="ECO:0000256" key="2">
    <source>
        <dbReference type="ARBA" id="ARBA00022801"/>
    </source>
</evidence>
<dbReference type="InterPro" id="IPR003010">
    <property type="entry name" value="C-N_Hydrolase"/>
</dbReference>
<dbReference type="InterPro" id="IPR043957">
    <property type="entry name" value="Vanin_C"/>
</dbReference>
<sequence length="553" mass="62304">MIIYHSESRSMFCSNVIMSPIFLLFMSCLFGISLQKSTPQDDSYVAAVVEYQVNTNVSINTQNYVDLIKEAAEKNADIIVFPEMTLTRGQRRIPIPFHGILKTTPIPALNPELYDEILVSISVAARVHQIYVVINVQEVMDCNDAPGEYCPEQKEYLFNTNVVFDRNGAVIDRYRKINLFGEFTRTPALKPELGVFTTDFGVTFGHYICFDLMFQVPAVQVVQKHNITDVIFTTMWFSEMPYLTAVEIQEAYTYAMNVNFLAAGANNVRVGSAGSGIYSGKAGSLISVMPGVPTTRLLVAKVPKVPGEVKEDYPGPIRDDPKALDSLVLISDPSLPSHMSRPLVSGSQEFTLTTNEISCKFSVKLQLKDGEQGPHYMALAKDGINTYSRKDLGVATCAVVACKNDTIKSCPYRFEKTEDNVVIEDLVIEMTSYSHHYNASLQCDDIIYYPISFTNDKFPVRPKNVTFLETSKINSNEVLSSCENNLNIDFNGHKEHIVYKINAPQNNIVSFGVWGRVYNRDFDHNKKPTADDLKNYLEIEDWIYKMEKKNNKI</sequence>
<dbReference type="Proteomes" id="UP000694872">
    <property type="component" value="Unplaced"/>
</dbReference>
<proteinExistence type="inferred from homology"/>
<dbReference type="Pfam" id="PF19018">
    <property type="entry name" value="Vanin_C"/>
    <property type="match status" value="1"/>
</dbReference>
<dbReference type="PANTHER" id="PTHR10609">
    <property type="entry name" value="BIOTINIDASE-RELATED"/>
    <property type="match status" value="1"/>
</dbReference>
<dbReference type="RefSeq" id="XP_013167949.1">
    <property type="nucleotide sequence ID" value="XM_013312495.1"/>
</dbReference>
<dbReference type="GeneID" id="106117961"/>
<accession>A0AAJ6Z9M8</accession>
<evidence type="ECO:0000259" key="4">
    <source>
        <dbReference type="PROSITE" id="PS50263"/>
    </source>
</evidence>
<comment type="similarity">
    <text evidence="1">Belongs to the carbon-nitrogen hydrolase superfamily. BTD/VNN family.</text>
</comment>
<dbReference type="Pfam" id="PF00795">
    <property type="entry name" value="CN_hydrolase"/>
    <property type="match status" value="1"/>
</dbReference>
<name>A0AAJ6Z9M8_PAPXU</name>
<evidence type="ECO:0000256" key="3">
    <source>
        <dbReference type="SAM" id="Phobius"/>
    </source>
</evidence>
<dbReference type="Gene3D" id="3.60.110.10">
    <property type="entry name" value="Carbon-nitrogen hydrolase"/>
    <property type="match status" value="1"/>
</dbReference>
<dbReference type="GO" id="GO:0016787">
    <property type="term" value="F:hydrolase activity"/>
    <property type="evidence" value="ECO:0007669"/>
    <property type="project" value="UniProtKB-KW"/>
</dbReference>
<dbReference type="KEGG" id="pxu:106117961"/>
<keyword evidence="3" id="KW-1133">Transmembrane helix</keyword>
<dbReference type="InterPro" id="IPR040154">
    <property type="entry name" value="Biotinidase/VNN"/>
</dbReference>
<keyword evidence="3" id="KW-0472">Membrane</keyword>
<evidence type="ECO:0000313" key="5">
    <source>
        <dbReference type="RefSeq" id="XP_013167949.1"/>
    </source>
</evidence>
<organism evidence="5">
    <name type="scientific">Papilio xuthus</name>
    <name type="common">Asian swallowtail butterfly</name>
    <dbReference type="NCBI Taxonomy" id="66420"/>
    <lineage>
        <taxon>Eukaryota</taxon>
        <taxon>Metazoa</taxon>
        <taxon>Ecdysozoa</taxon>
        <taxon>Arthropoda</taxon>
        <taxon>Hexapoda</taxon>
        <taxon>Insecta</taxon>
        <taxon>Pterygota</taxon>
        <taxon>Neoptera</taxon>
        <taxon>Endopterygota</taxon>
        <taxon>Lepidoptera</taxon>
        <taxon>Glossata</taxon>
        <taxon>Ditrysia</taxon>
        <taxon>Papilionoidea</taxon>
        <taxon>Papilionidae</taxon>
        <taxon>Papilioninae</taxon>
        <taxon>Papilio</taxon>
    </lineage>
</organism>
<dbReference type="AlphaFoldDB" id="A0AAJ6Z9M8"/>
<evidence type="ECO:0000256" key="1">
    <source>
        <dbReference type="ARBA" id="ARBA00008225"/>
    </source>
</evidence>
<keyword evidence="3" id="KW-0812">Transmembrane</keyword>
<dbReference type="PROSITE" id="PS50263">
    <property type="entry name" value="CN_HYDROLASE"/>
    <property type="match status" value="1"/>
</dbReference>
<dbReference type="InterPro" id="IPR036526">
    <property type="entry name" value="C-N_Hydrolase_sf"/>
</dbReference>
<dbReference type="PANTHER" id="PTHR10609:SF14">
    <property type="entry name" value="BIOTINIDASE"/>
    <property type="match status" value="1"/>
</dbReference>
<protein>
    <submittedName>
        <fullName evidence="5">Vanin-like protein 2 isoform X1</fullName>
    </submittedName>
</protein>
<dbReference type="SUPFAM" id="SSF56317">
    <property type="entry name" value="Carbon-nitrogen hydrolase"/>
    <property type="match status" value="1"/>
</dbReference>